<dbReference type="AlphaFoldDB" id="A0AAJ4R627"/>
<evidence type="ECO:0000256" key="6">
    <source>
        <dbReference type="SAM" id="Phobius"/>
    </source>
</evidence>
<keyword evidence="2" id="KW-1003">Cell membrane</keyword>
<feature type="transmembrane region" description="Helical" evidence="6">
    <location>
        <begin position="400"/>
        <end position="424"/>
    </location>
</feature>
<evidence type="ECO:0000256" key="5">
    <source>
        <dbReference type="ARBA" id="ARBA00023136"/>
    </source>
</evidence>
<keyword evidence="4 6" id="KW-1133">Transmembrane helix</keyword>
<dbReference type="RefSeq" id="WP_075937538.1">
    <property type="nucleotide sequence ID" value="NZ_BDJH01000002.1"/>
</dbReference>
<dbReference type="Proteomes" id="UP000270581">
    <property type="component" value="Unassembled WGS sequence"/>
</dbReference>
<evidence type="ECO:0000256" key="4">
    <source>
        <dbReference type="ARBA" id="ARBA00022989"/>
    </source>
</evidence>
<evidence type="ECO:0000256" key="3">
    <source>
        <dbReference type="ARBA" id="ARBA00022692"/>
    </source>
</evidence>
<evidence type="ECO:0000313" key="7">
    <source>
        <dbReference type="EMBL" id="RNJ25293.1"/>
    </source>
</evidence>
<evidence type="ECO:0000313" key="8">
    <source>
        <dbReference type="Proteomes" id="UP000270581"/>
    </source>
</evidence>
<keyword evidence="3 6" id="KW-0812">Transmembrane</keyword>
<dbReference type="PANTHER" id="PTHR30250">
    <property type="entry name" value="PST FAMILY PREDICTED COLANIC ACID TRANSPORTER"/>
    <property type="match status" value="1"/>
</dbReference>
<evidence type="ECO:0000256" key="2">
    <source>
        <dbReference type="ARBA" id="ARBA00022475"/>
    </source>
</evidence>
<feature type="transmembrane region" description="Helical" evidence="6">
    <location>
        <begin position="229"/>
        <end position="248"/>
    </location>
</feature>
<feature type="transmembrane region" description="Helical" evidence="6">
    <location>
        <begin position="90"/>
        <end position="114"/>
    </location>
</feature>
<keyword evidence="8" id="KW-1185">Reference proteome</keyword>
<comment type="caution">
    <text evidence="7">The sequence shown here is derived from an EMBL/GenBank/DDBJ whole genome shotgun (WGS) entry which is preliminary data.</text>
</comment>
<organism evidence="7 8">
    <name type="scientific">Halosegnis longus</name>
    <dbReference type="NCBI Taxonomy" id="2216012"/>
    <lineage>
        <taxon>Archaea</taxon>
        <taxon>Methanobacteriati</taxon>
        <taxon>Methanobacteriota</taxon>
        <taxon>Stenosarchaea group</taxon>
        <taxon>Halobacteria</taxon>
        <taxon>Halobacteriales</taxon>
        <taxon>Natronomonadaceae</taxon>
        <taxon>Halosegnis</taxon>
    </lineage>
</organism>
<accession>A0AAJ4R627</accession>
<feature type="transmembrane region" description="Helical" evidence="6">
    <location>
        <begin position="313"/>
        <end position="329"/>
    </location>
</feature>
<name>A0AAJ4R627_9EURY</name>
<gene>
    <name evidence="7" type="ORF">Nmn1133_00295</name>
</gene>
<protein>
    <submittedName>
        <fullName evidence="7">Lipopolysaccharide biosynthesis protein</fullName>
    </submittedName>
</protein>
<feature type="transmembrane region" description="Helical" evidence="6">
    <location>
        <begin position="349"/>
        <end position="368"/>
    </location>
</feature>
<evidence type="ECO:0000256" key="1">
    <source>
        <dbReference type="ARBA" id="ARBA00004651"/>
    </source>
</evidence>
<reference evidence="7 8" key="1">
    <citation type="submission" date="2018-11" db="EMBL/GenBank/DDBJ databases">
        <title>Genome sequences of Natronomonas sp. CBA1133.</title>
        <authorList>
            <person name="Roh S.W."/>
            <person name="Cha I.-T."/>
        </authorList>
    </citation>
    <scope>NUCLEOTIDE SEQUENCE [LARGE SCALE GENOMIC DNA]</scope>
    <source>
        <strain evidence="7 8">CBA1133</strain>
    </source>
</reference>
<keyword evidence="5 6" id="KW-0472">Membrane</keyword>
<feature type="transmembrane region" description="Helical" evidence="6">
    <location>
        <begin position="129"/>
        <end position="151"/>
    </location>
</feature>
<dbReference type="EMBL" id="RJJC01000001">
    <property type="protein sequence ID" value="RNJ25293.1"/>
    <property type="molecule type" value="Genomic_DNA"/>
</dbReference>
<proteinExistence type="predicted"/>
<feature type="transmembrane region" description="Helical" evidence="6">
    <location>
        <begin position="163"/>
        <end position="182"/>
    </location>
</feature>
<feature type="transmembrane region" description="Helical" evidence="6">
    <location>
        <begin position="375"/>
        <end position="394"/>
    </location>
</feature>
<feature type="transmembrane region" description="Helical" evidence="6">
    <location>
        <begin position="436"/>
        <end position="456"/>
    </location>
</feature>
<feature type="transmembrane region" description="Helical" evidence="6">
    <location>
        <begin position="188"/>
        <end position="208"/>
    </location>
</feature>
<dbReference type="InterPro" id="IPR050833">
    <property type="entry name" value="Poly_Biosynth_Transport"/>
</dbReference>
<feature type="transmembrane region" description="Helical" evidence="6">
    <location>
        <begin position="33"/>
        <end position="57"/>
    </location>
</feature>
<comment type="subcellular location">
    <subcellularLocation>
        <location evidence="1">Cell membrane</location>
        <topology evidence="1">Multi-pass membrane protein</topology>
    </subcellularLocation>
</comment>
<sequence>MPDDDPDERLADALERVAHGAVVSIPSTLAQRLLALAFTAVLTNGFSAGGYGLFVLARRIQRFLRSLTRSFTTGLSRYVPNTDTDADRDIVATFALTLALAAATVFGVALYLAVPEIGRLTAKGAEFELYLRVFALGLPATVWLSVVGSLLQSLEEITPMNLTLRLGFPTLQLLAAGVGLWLDSLLAVAVGVLVAAALGGTAALAWLARERGLRPRYRGPTASSLRGRYLRYTAPLFASSIATTVQRLGFYPLIAVFLTSTAGAVFAVGELVGMLVRLPLFGINQLMPPVAATLYGGDHHEALAKLYHATSRLVLVGVTGLAVPVVVFRREVMGLFGPAFVEHAPLLPAFILAQWIACAAGSVGILLMMTDHQRAMFLVNTAITAGLVVVSIPLTRQYGLAGVVGVYLLMLSLNNVLEVVVLWWLEDLQPLTVAHLKPVAAAVPLAAVTLVGHRLVPGLGGAVGATVVGLAVYAGVLLWLGFAPAERRLVGALADRYRSVTPG</sequence>
<feature type="transmembrane region" description="Helical" evidence="6">
    <location>
        <begin position="254"/>
        <end position="276"/>
    </location>
</feature>
<dbReference type="PANTHER" id="PTHR30250:SF27">
    <property type="entry name" value="POLYSACCHARIDE BIOSYNTHESIS PROTEIN"/>
    <property type="match status" value="1"/>
</dbReference>
<dbReference type="GO" id="GO:0005886">
    <property type="term" value="C:plasma membrane"/>
    <property type="evidence" value="ECO:0007669"/>
    <property type="project" value="UniProtKB-SubCell"/>
</dbReference>
<feature type="transmembrane region" description="Helical" evidence="6">
    <location>
        <begin position="462"/>
        <end position="482"/>
    </location>
</feature>